<keyword evidence="1" id="KW-0732">Signal</keyword>
<dbReference type="Proteomes" id="UP000243799">
    <property type="component" value="Unassembled WGS sequence"/>
</dbReference>
<accession>A0A1I1CW46</accession>
<evidence type="ECO:0000256" key="1">
    <source>
        <dbReference type="SAM" id="SignalP"/>
    </source>
</evidence>
<keyword evidence="3" id="KW-1185">Reference proteome</keyword>
<feature type="chain" id="PRO_5017401462" description="Secreted protein" evidence="1">
    <location>
        <begin position="34"/>
        <end position="248"/>
    </location>
</feature>
<dbReference type="EMBL" id="FOKG01000048">
    <property type="protein sequence ID" value="SFB64800.1"/>
    <property type="molecule type" value="Genomic_DNA"/>
</dbReference>
<organism evidence="2 3">
    <name type="scientific">Amycolatopsis marina</name>
    <dbReference type="NCBI Taxonomy" id="490629"/>
    <lineage>
        <taxon>Bacteria</taxon>
        <taxon>Bacillati</taxon>
        <taxon>Actinomycetota</taxon>
        <taxon>Actinomycetes</taxon>
        <taxon>Pseudonocardiales</taxon>
        <taxon>Pseudonocardiaceae</taxon>
        <taxon>Amycolatopsis</taxon>
    </lineage>
</organism>
<dbReference type="OrthoDB" id="3821392at2"/>
<proteinExistence type="predicted"/>
<dbReference type="AlphaFoldDB" id="A0A1I1CW46"/>
<dbReference type="RefSeq" id="WP_143102006.1">
    <property type="nucleotide sequence ID" value="NZ_FOKG01000048.1"/>
</dbReference>
<sequence length="248" mass="25337">MMLRRSGMVARVLAIALALGTTGAVLSSGSASAGIEARQAAATSATSADLQPADAPPGDGIVAGYWVDSVTRIAKLGSNLTVPRGRFDALVKSTGTLRGNLTLPAAKGYFVTFGIMPVTSTVELIPDGEATGTVKIVPGEHGLAADADVTAKILIALKDVRVDGVPLDAGPGCRTRIPASIRIKGVLGLTPEAPPTEVVSTFDMPSFSGCGVREDLDRVLSGLVSGPGNELRTTLSIRCITREVCEAG</sequence>
<evidence type="ECO:0000313" key="3">
    <source>
        <dbReference type="Proteomes" id="UP000243799"/>
    </source>
</evidence>
<evidence type="ECO:0008006" key="4">
    <source>
        <dbReference type="Google" id="ProtNLM"/>
    </source>
</evidence>
<name>A0A1I1CW46_9PSEU</name>
<gene>
    <name evidence="2" type="ORF">SAMN05216266_1482</name>
</gene>
<dbReference type="STRING" id="490629.SAMN05216266_1482"/>
<protein>
    <recommendedName>
        <fullName evidence="4">Secreted protein</fullName>
    </recommendedName>
</protein>
<reference evidence="3" key="1">
    <citation type="submission" date="2016-10" db="EMBL/GenBank/DDBJ databases">
        <authorList>
            <person name="Varghese N."/>
            <person name="Submissions S."/>
        </authorList>
    </citation>
    <scope>NUCLEOTIDE SEQUENCE [LARGE SCALE GENOMIC DNA]</scope>
    <source>
        <strain evidence="3">CGMCC 4.3568</strain>
    </source>
</reference>
<evidence type="ECO:0000313" key="2">
    <source>
        <dbReference type="EMBL" id="SFB64800.1"/>
    </source>
</evidence>
<feature type="signal peptide" evidence="1">
    <location>
        <begin position="1"/>
        <end position="33"/>
    </location>
</feature>